<protein>
    <submittedName>
        <fullName evidence="3">VOC family protein</fullName>
    </submittedName>
</protein>
<dbReference type="InterPro" id="IPR051332">
    <property type="entry name" value="Fosfomycin_Res_Enzymes"/>
</dbReference>
<dbReference type="EMBL" id="JBHLTP010000002">
    <property type="protein sequence ID" value="MFC0522153.1"/>
    <property type="molecule type" value="Genomic_DNA"/>
</dbReference>
<dbReference type="CDD" id="cd07242">
    <property type="entry name" value="VOC_BsYqjT"/>
    <property type="match status" value="1"/>
</dbReference>
<keyword evidence="4" id="KW-1185">Reference proteome</keyword>
<dbReference type="Proteomes" id="UP001589836">
    <property type="component" value="Unassembled WGS sequence"/>
</dbReference>
<dbReference type="PANTHER" id="PTHR36113:SF6">
    <property type="entry name" value="FOSFOMYCIN RESISTANCE PROTEIN FOSX"/>
    <property type="match status" value="1"/>
</dbReference>
<comment type="caution">
    <text evidence="3">The sequence shown here is derived from an EMBL/GenBank/DDBJ whole genome shotgun (WGS) entry which is preliminary data.</text>
</comment>
<reference evidence="3 4" key="1">
    <citation type="submission" date="2024-09" db="EMBL/GenBank/DDBJ databases">
        <authorList>
            <person name="Sun Q."/>
            <person name="Mori K."/>
        </authorList>
    </citation>
    <scope>NUCLEOTIDE SEQUENCE [LARGE SCALE GENOMIC DNA]</scope>
    <source>
        <strain evidence="3 4">NCAIM B.02529</strain>
    </source>
</reference>
<dbReference type="Pfam" id="PF00903">
    <property type="entry name" value="Glyoxalase"/>
    <property type="match status" value="1"/>
</dbReference>
<feature type="domain" description="VOC" evidence="2">
    <location>
        <begin position="5"/>
        <end position="131"/>
    </location>
</feature>
<evidence type="ECO:0000313" key="4">
    <source>
        <dbReference type="Proteomes" id="UP001589836"/>
    </source>
</evidence>
<dbReference type="SUPFAM" id="SSF54593">
    <property type="entry name" value="Glyoxalase/Bleomycin resistance protein/Dihydroxybiphenyl dioxygenase"/>
    <property type="match status" value="1"/>
</dbReference>
<accession>A0ABV6LIH6</accession>
<dbReference type="RefSeq" id="WP_377344664.1">
    <property type="nucleotide sequence ID" value="NZ_JBHLTP010000002.1"/>
</dbReference>
<name>A0ABV6LIH6_9BACI</name>
<evidence type="ECO:0000259" key="2">
    <source>
        <dbReference type="PROSITE" id="PS51819"/>
    </source>
</evidence>
<sequence length="131" mass="15591">MSRGMIHHVEVNVSDLPKSLSFWDWLLTHLGYEPYQEWEQGKSYRLGSSYLVFVQTEEEFLTPSYHRKRTGLNHLAFYGDSQEHVDELTRLLREKRIPILYEKEHPYAGGEHYYAVFFEDPDRIKVEVVSP</sequence>
<dbReference type="InterPro" id="IPR004360">
    <property type="entry name" value="Glyas_Fos-R_dOase_dom"/>
</dbReference>
<organism evidence="3 4">
    <name type="scientific">Pontibacillus salicampi</name>
    <dbReference type="NCBI Taxonomy" id="1449801"/>
    <lineage>
        <taxon>Bacteria</taxon>
        <taxon>Bacillati</taxon>
        <taxon>Bacillota</taxon>
        <taxon>Bacilli</taxon>
        <taxon>Bacillales</taxon>
        <taxon>Bacillaceae</taxon>
        <taxon>Pontibacillus</taxon>
    </lineage>
</organism>
<dbReference type="Gene3D" id="3.10.180.10">
    <property type="entry name" value="2,3-Dihydroxybiphenyl 1,2-Dioxygenase, domain 1"/>
    <property type="match status" value="1"/>
</dbReference>
<proteinExistence type="predicted"/>
<keyword evidence="1" id="KW-0479">Metal-binding</keyword>
<dbReference type="InterPro" id="IPR029068">
    <property type="entry name" value="Glyas_Bleomycin-R_OHBP_Dase"/>
</dbReference>
<evidence type="ECO:0000256" key="1">
    <source>
        <dbReference type="ARBA" id="ARBA00022723"/>
    </source>
</evidence>
<dbReference type="PANTHER" id="PTHR36113">
    <property type="entry name" value="LYASE, PUTATIVE-RELATED-RELATED"/>
    <property type="match status" value="1"/>
</dbReference>
<dbReference type="InterPro" id="IPR037523">
    <property type="entry name" value="VOC_core"/>
</dbReference>
<dbReference type="PROSITE" id="PS51819">
    <property type="entry name" value="VOC"/>
    <property type="match status" value="1"/>
</dbReference>
<evidence type="ECO:0000313" key="3">
    <source>
        <dbReference type="EMBL" id="MFC0522153.1"/>
    </source>
</evidence>
<gene>
    <name evidence="3" type="ORF">ACFFGV_00930</name>
</gene>